<dbReference type="GO" id="GO:0016757">
    <property type="term" value="F:glycosyltransferase activity"/>
    <property type="evidence" value="ECO:0007669"/>
    <property type="project" value="UniProtKB-KW"/>
</dbReference>
<evidence type="ECO:0000313" key="7">
    <source>
        <dbReference type="Proteomes" id="UP001152049"/>
    </source>
</evidence>
<dbReference type="Gene3D" id="3.90.550.10">
    <property type="entry name" value="Spore Coat Polysaccharide Biosynthesis Protein SpsA, Chain A"/>
    <property type="match status" value="1"/>
</dbReference>
<dbReference type="InterPro" id="IPR029044">
    <property type="entry name" value="Nucleotide-diphossugar_trans"/>
</dbReference>
<keyword evidence="3" id="KW-0328">Glycosyltransferase</keyword>
<comment type="similarity">
    <text evidence="1">Belongs to the glycosyltransferase 34 family.</text>
</comment>
<dbReference type="EMBL" id="JAOQAZ010000026">
    <property type="protein sequence ID" value="KAJ4252462.1"/>
    <property type="molecule type" value="Genomic_DNA"/>
</dbReference>
<evidence type="ECO:0000256" key="3">
    <source>
        <dbReference type="ARBA" id="ARBA00022676"/>
    </source>
</evidence>
<evidence type="ECO:0000256" key="1">
    <source>
        <dbReference type="ARBA" id="ARBA00005664"/>
    </source>
</evidence>
<dbReference type="OrthoDB" id="3763672at2759"/>
<evidence type="ECO:0000256" key="2">
    <source>
        <dbReference type="ARBA" id="ARBA00007033"/>
    </source>
</evidence>
<dbReference type="InterPro" id="IPR008630">
    <property type="entry name" value="Glyco_trans_34"/>
</dbReference>
<dbReference type="InterPro" id="IPR005069">
    <property type="entry name" value="Nucl-diP-sugar_transferase"/>
</dbReference>
<keyword evidence="7" id="KW-1185">Reference proteome</keyword>
<evidence type="ECO:0000256" key="4">
    <source>
        <dbReference type="ARBA" id="ARBA00022679"/>
    </source>
</evidence>
<dbReference type="GO" id="GO:0000139">
    <property type="term" value="C:Golgi membrane"/>
    <property type="evidence" value="ECO:0007669"/>
    <property type="project" value="TreeGrafter"/>
</dbReference>
<evidence type="ECO:0000313" key="6">
    <source>
        <dbReference type="EMBL" id="KAJ4252462.1"/>
    </source>
</evidence>
<gene>
    <name evidence="6" type="ORF">NW762_011063</name>
</gene>
<dbReference type="PANTHER" id="PTHR31306">
    <property type="entry name" value="ALPHA-1,6-MANNOSYLTRANSFERASE MNN11-RELATED"/>
    <property type="match status" value="1"/>
</dbReference>
<comment type="caution">
    <text evidence="6">The sequence shown here is derived from an EMBL/GenBank/DDBJ whole genome shotgun (WGS) entry which is preliminary data.</text>
</comment>
<accession>A0A9W8RS25</accession>
<proteinExistence type="inferred from homology"/>
<evidence type="ECO:0000259" key="5">
    <source>
        <dbReference type="Pfam" id="PF03407"/>
    </source>
</evidence>
<dbReference type="Proteomes" id="UP001152049">
    <property type="component" value="Unassembled WGS sequence"/>
</dbReference>
<dbReference type="AlphaFoldDB" id="A0A9W8RS25"/>
<sequence length="452" mass="52894">MIHGYDYRLVRAAEYSDRHGTWVKPAIIKEALKTHDFVISLDSDAVFTHLDLPLEWLMNLWDFTPESLVAMAYDLDWEGDYDPQGNLIFNTGFIIAQASQRTQQMFQRWEDCPRSIPGCEHWNFKWAHEQSAFSHYIRYEFNRTHDVKNIPCNHANGNEYSANGQCECQGVFVSHNWKNKDKTPELLSRSQMAAISELIDFVWKPPRQPGVVRRPLDRTLPENSKYFRNWGFTVYRTYYGPESDKHWNILLDLMRQQTLLALGYHEDESLWENDHKWEVGWYKSKAAYLSQLNQFKNLFRLDAREDASLLDGLDIASVRELCLKEHSEAEEKLTGAAEFCFVLVADEAVLRDIAREEFVIKAVGYDWVQKEGGWGWVRLHTHDLLELWEMLLLSQLLDINKYHDLGFDEPEGKLEKYIWPGDMSLPPLADCSQVQTANPSTPAERARFRFDE</sequence>
<dbReference type="GO" id="GO:0006487">
    <property type="term" value="P:protein N-linked glycosylation"/>
    <property type="evidence" value="ECO:0007669"/>
    <property type="project" value="TreeGrafter"/>
</dbReference>
<dbReference type="Pfam" id="PF03407">
    <property type="entry name" value="Nucleotid_trans"/>
    <property type="match status" value="1"/>
</dbReference>
<keyword evidence="4" id="KW-0808">Transferase</keyword>
<name>A0A9W8RS25_9HYPO</name>
<comment type="similarity">
    <text evidence="2">Belongs to the glycosyltransferase 77 family.</text>
</comment>
<feature type="domain" description="Nucleotide-diphospho-sugar transferase" evidence="5">
    <location>
        <begin position="21"/>
        <end position="148"/>
    </location>
</feature>
<reference evidence="6" key="1">
    <citation type="submission" date="2022-09" db="EMBL/GenBank/DDBJ databases">
        <title>Fusarium specimens isolated from Avocado Roots.</title>
        <authorList>
            <person name="Stajich J."/>
            <person name="Roper C."/>
            <person name="Heimlech-Rivalta G."/>
        </authorList>
    </citation>
    <scope>NUCLEOTIDE SEQUENCE</scope>
    <source>
        <strain evidence="6">CF00136</strain>
    </source>
</reference>
<protein>
    <recommendedName>
        <fullName evidence="5">Nucleotide-diphospho-sugar transferase domain-containing protein</fullName>
    </recommendedName>
</protein>
<organism evidence="6 7">
    <name type="scientific">Fusarium torreyae</name>
    <dbReference type="NCBI Taxonomy" id="1237075"/>
    <lineage>
        <taxon>Eukaryota</taxon>
        <taxon>Fungi</taxon>
        <taxon>Dikarya</taxon>
        <taxon>Ascomycota</taxon>
        <taxon>Pezizomycotina</taxon>
        <taxon>Sordariomycetes</taxon>
        <taxon>Hypocreomycetidae</taxon>
        <taxon>Hypocreales</taxon>
        <taxon>Nectriaceae</taxon>
        <taxon>Fusarium</taxon>
    </lineage>
</organism>
<dbReference type="PANTHER" id="PTHR31306:SF3">
    <property type="entry name" value="NUCLEOTIDE-DIPHOSPHO-SUGAR TRANSFERASE DOMAIN-CONTAINING PROTEIN"/>
    <property type="match status" value="1"/>
</dbReference>